<sequence length="190" mass="21399">MLKDLIRACRSYRRFLQEPISREVLLELIDGARLSASAANLQPLRYVVVLDPGVREQVFSCLRWAAYLQDWPGPAEGERPTAYVIVLGDCRISKDFKIDAGIAIQNLLLLAVERGLGGCIIGSIDRHTLREILGIEGHYEIIVTVALGRPAERVVIEELGPAQDIRYWRDEAGVHHVPKRRLEDLIIKVI</sequence>
<evidence type="ECO:0000256" key="1">
    <source>
        <dbReference type="ARBA" id="ARBA00007118"/>
    </source>
</evidence>
<keyword evidence="5" id="KW-1185">Reference proteome</keyword>
<protein>
    <submittedName>
        <fullName evidence="4">Nitroreductase</fullName>
    </submittedName>
</protein>
<dbReference type="PANTHER" id="PTHR43673">
    <property type="entry name" value="NAD(P)H NITROREDUCTASE YDGI-RELATED"/>
    <property type="match status" value="1"/>
</dbReference>
<evidence type="ECO:0000256" key="2">
    <source>
        <dbReference type="ARBA" id="ARBA00023002"/>
    </source>
</evidence>
<organism evidence="4 5">
    <name type="scientific">Thermosulfuriphilus ammonigenes</name>
    <dbReference type="NCBI Taxonomy" id="1936021"/>
    <lineage>
        <taxon>Bacteria</taxon>
        <taxon>Pseudomonadati</taxon>
        <taxon>Thermodesulfobacteriota</taxon>
        <taxon>Thermodesulfobacteria</taxon>
        <taxon>Thermodesulfobacteriales</taxon>
        <taxon>Thermodesulfobacteriaceae</taxon>
        <taxon>Thermosulfuriphilus</taxon>
    </lineage>
</organism>
<dbReference type="AlphaFoldDB" id="A0A6G7PT33"/>
<dbReference type="InterPro" id="IPR023312">
    <property type="entry name" value="Put_nitroreductase_C_bac"/>
</dbReference>
<comment type="similarity">
    <text evidence="1">Belongs to the nitroreductase family.</text>
</comment>
<reference evidence="4 5" key="1">
    <citation type="submission" date="2020-02" db="EMBL/GenBank/DDBJ databases">
        <title>Genome analysis of Thermosulfuriphilus ammonigenes ST65T, an anaerobic thermophilic chemolithoautotrophic bacterium isolated from a deep-sea hydrothermal vent.</title>
        <authorList>
            <person name="Slobodkina G."/>
            <person name="Allioux M."/>
            <person name="Merkel A."/>
            <person name="Alain K."/>
            <person name="Jebbar M."/>
            <person name="Slobodkin A."/>
        </authorList>
    </citation>
    <scope>NUCLEOTIDE SEQUENCE [LARGE SCALE GENOMIC DNA]</scope>
    <source>
        <strain evidence="4 5">ST65</strain>
    </source>
</reference>
<dbReference type="RefSeq" id="WP_166031003.1">
    <property type="nucleotide sequence ID" value="NZ_CP048877.1"/>
</dbReference>
<dbReference type="GO" id="GO:0016491">
    <property type="term" value="F:oxidoreductase activity"/>
    <property type="evidence" value="ECO:0007669"/>
    <property type="project" value="UniProtKB-KW"/>
</dbReference>
<proteinExistence type="inferred from homology"/>
<dbReference type="SUPFAM" id="SSF55469">
    <property type="entry name" value="FMN-dependent nitroreductase-like"/>
    <property type="match status" value="1"/>
</dbReference>
<keyword evidence="2" id="KW-0560">Oxidoreductase</keyword>
<evidence type="ECO:0000313" key="4">
    <source>
        <dbReference type="EMBL" id="QIJ70780.1"/>
    </source>
</evidence>
<dbReference type="CDD" id="cd02062">
    <property type="entry name" value="Nitro_FMN_reductase"/>
    <property type="match status" value="1"/>
</dbReference>
<evidence type="ECO:0000259" key="3">
    <source>
        <dbReference type="Pfam" id="PF00881"/>
    </source>
</evidence>
<dbReference type="InterPro" id="IPR000415">
    <property type="entry name" value="Nitroreductase-like"/>
</dbReference>
<gene>
    <name evidence="4" type="ORF">G4V39_00190</name>
</gene>
<dbReference type="EMBL" id="CP048877">
    <property type="protein sequence ID" value="QIJ70780.1"/>
    <property type="molecule type" value="Genomic_DNA"/>
</dbReference>
<dbReference type="Proteomes" id="UP000502179">
    <property type="component" value="Chromosome"/>
</dbReference>
<feature type="domain" description="Nitroreductase" evidence="3">
    <location>
        <begin position="7"/>
        <end position="149"/>
    </location>
</feature>
<dbReference type="Pfam" id="PF00881">
    <property type="entry name" value="Nitroreductase"/>
    <property type="match status" value="1"/>
</dbReference>
<dbReference type="Gene3D" id="3.40.109.10">
    <property type="entry name" value="NADH Oxidase"/>
    <property type="match status" value="1"/>
</dbReference>
<dbReference type="Gene3D" id="2.20.180.10">
    <property type="entry name" value="putative fmn-dependent nitroreductase like domains"/>
    <property type="match status" value="1"/>
</dbReference>
<name>A0A6G7PT33_9BACT</name>
<dbReference type="InterPro" id="IPR029479">
    <property type="entry name" value="Nitroreductase"/>
</dbReference>
<accession>A0A6G7PT33</accession>
<evidence type="ECO:0000313" key="5">
    <source>
        <dbReference type="Proteomes" id="UP000502179"/>
    </source>
</evidence>
<dbReference type="PANTHER" id="PTHR43673:SF10">
    <property type="entry name" value="NADH DEHYDROGENASE_NAD(P)H NITROREDUCTASE XCC3605-RELATED"/>
    <property type="match status" value="1"/>
</dbReference>
<dbReference type="KEGG" id="tav:G4V39_00190"/>